<name>A0A167Y857_9HYPO</name>
<dbReference type="PANTHER" id="PTHR34414">
    <property type="entry name" value="HET DOMAIN-CONTAINING PROTEIN-RELATED"/>
    <property type="match status" value="1"/>
</dbReference>
<organism evidence="2 3">
    <name type="scientific">Niveomyces insectorum RCEF 264</name>
    <dbReference type="NCBI Taxonomy" id="1081102"/>
    <lineage>
        <taxon>Eukaryota</taxon>
        <taxon>Fungi</taxon>
        <taxon>Dikarya</taxon>
        <taxon>Ascomycota</taxon>
        <taxon>Pezizomycotina</taxon>
        <taxon>Sordariomycetes</taxon>
        <taxon>Hypocreomycetidae</taxon>
        <taxon>Hypocreales</taxon>
        <taxon>Cordycipitaceae</taxon>
        <taxon>Niveomyces</taxon>
    </lineage>
</organism>
<dbReference type="STRING" id="1081102.A0A167Y857"/>
<dbReference type="EMBL" id="AZHD01000003">
    <property type="protein sequence ID" value="OAA65963.1"/>
    <property type="molecule type" value="Genomic_DNA"/>
</dbReference>
<feature type="transmembrane region" description="Helical" evidence="1">
    <location>
        <begin position="310"/>
        <end position="338"/>
    </location>
</feature>
<comment type="caution">
    <text evidence="2">The sequence shown here is derived from an EMBL/GenBank/DDBJ whole genome shotgun (WGS) entry which is preliminary data.</text>
</comment>
<reference evidence="2 3" key="1">
    <citation type="journal article" date="2016" name="Genome Biol. Evol.">
        <title>Divergent and convergent evolution of fungal pathogenicity.</title>
        <authorList>
            <person name="Shang Y."/>
            <person name="Xiao G."/>
            <person name="Zheng P."/>
            <person name="Cen K."/>
            <person name="Zhan S."/>
            <person name="Wang C."/>
        </authorList>
    </citation>
    <scope>NUCLEOTIDE SEQUENCE [LARGE SCALE GENOMIC DNA]</scope>
    <source>
        <strain evidence="2 3">RCEF 264</strain>
    </source>
</reference>
<dbReference type="InterPro" id="IPR046536">
    <property type="entry name" value="DUF6601"/>
</dbReference>
<sequence>MAANGAATVPFPASCALNTDCLRPPADGQAPDNPATAPRTYLPGNPDVSLCSDAVHAHIAREFATPLLDELYDRLWCVAQRSSRNINPLNMQRVKERAIIPTEDPNLHLTWKRDAVYIKPVPVYLLNHDFWALFLSPGVQDDDEEKNVTHDAADRAAAAAAAAMDRATAVGFLRSYALLVASPLDFALAREAHLLPDAVDNWCRWAHFIRHFRGVGDEHVARRYHYGQLRLSRLDWAVRLFQPRHARSRLFYKMPFWSTVVLVEKMTLPLVFVFASLSVALSSMQVALSVPAASRWAPPPAGLEAMARVFWGFSVAVVVLLVAVSVLLIGVPLSLWIWQMQWGFRNRRPAHPVDTTADDEDDDHARFRAASLYGSGAGV</sequence>
<accession>A0A167Y857</accession>
<proteinExistence type="predicted"/>
<evidence type="ECO:0000313" key="3">
    <source>
        <dbReference type="Proteomes" id="UP000076874"/>
    </source>
</evidence>
<dbReference type="PANTHER" id="PTHR34414:SF1">
    <property type="entry name" value="SUBTILISIN-LIKE SERINE PROTEASE"/>
    <property type="match status" value="1"/>
</dbReference>
<evidence type="ECO:0008006" key="4">
    <source>
        <dbReference type="Google" id="ProtNLM"/>
    </source>
</evidence>
<gene>
    <name evidence="2" type="ORF">SPI_02750</name>
</gene>
<dbReference type="Proteomes" id="UP000076874">
    <property type="component" value="Unassembled WGS sequence"/>
</dbReference>
<evidence type="ECO:0000256" key="1">
    <source>
        <dbReference type="SAM" id="Phobius"/>
    </source>
</evidence>
<dbReference type="OrthoDB" id="5086500at2759"/>
<keyword evidence="1" id="KW-0812">Transmembrane</keyword>
<dbReference type="AlphaFoldDB" id="A0A167Y857"/>
<keyword evidence="1" id="KW-0472">Membrane</keyword>
<dbReference type="Pfam" id="PF20246">
    <property type="entry name" value="DUF6601"/>
    <property type="match status" value="1"/>
</dbReference>
<keyword evidence="3" id="KW-1185">Reference proteome</keyword>
<keyword evidence="1" id="KW-1133">Transmembrane helix</keyword>
<evidence type="ECO:0000313" key="2">
    <source>
        <dbReference type="EMBL" id="OAA65963.1"/>
    </source>
</evidence>
<protein>
    <recommendedName>
        <fullName evidence="4">Subtilisin-like serine protease</fullName>
    </recommendedName>
</protein>